<evidence type="ECO:0000313" key="10">
    <source>
        <dbReference type="EMBL" id="EHB02035.1"/>
    </source>
</evidence>
<evidence type="ECO:0000256" key="4">
    <source>
        <dbReference type="ARBA" id="ARBA00017238"/>
    </source>
</evidence>
<evidence type="ECO:0000256" key="8">
    <source>
        <dbReference type="ARBA" id="ARBA00023180"/>
    </source>
</evidence>
<proteinExistence type="inferred from homology"/>
<dbReference type="GO" id="GO:0050821">
    <property type="term" value="P:protein stabilization"/>
    <property type="evidence" value="ECO:0007669"/>
    <property type="project" value="TreeGrafter"/>
</dbReference>
<evidence type="ECO:0000256" key="9">
    <source>
        <dbReference type="SAM" id="SignalP"/>
    </source>
</evidence>
<accession>G5AYC4</accession>
<name>G5AYC4_HETGA</name>
<gene>
    <name evidence="13" type="primary">Csn3</name>
    <name evidence="10" type="ORF">GW7_16860</name>
</gene>
<feature type="chain" id="PRO_5044732535" description="Kappa-casein" evidence="9">
    <location>
        <begin position="21"/>
        <end position="180"/>
    </location>
</feature>
<comment type="similarity">
    <text evidence="3">Belongs to the kappa-casein family.</text>
</comment>
<feature type="signal peptide" evidence="9">
    <location>
        <begin position="1"/>
        <end position="20"/>
    </location>
</feature>
<keyword evidence="5" id="KW-0964">Secreted</keyword>
<evidence type="ECO:0000313" key="13">
    <source>
        <dbReference type="RefSeq" id="XP_004871808.1"/>
    </source>
</evidence>
<sequence length="180" mass="20145">MKRFLLVVNILALAVPFLAAEVPNQEQSACCENDERLFNQKKVLYILSHPVLNNYLHNARNYYQNRAVVPINNPYKCDPYYAQSFVFRPQAPIPQWSVLTNAHQFTMLHRPTKYPSFMVIPARKIPEEAAIPTTDTMATLEPTPVPVAEPATNTADFSGASAKFVHTPETSTVPATSPMA</sequence>
<dbReference type="KEGG" id="hgl:101698633"/>
<dbReference type="GeneID" id="101698633"/>
<reference evidence="13" key="2">
    <citation type="submission" date="2025-04" db="UniProtKB">
        <authorList>
            <consortium name="RefSeq"/>
        </authorList>
    </citation>
    <scope>IDENTIFICATION</scope>
</reference>
<comment type="subcellular location">
    <subcellularLocation>
        <location evidence="2">Secreted</location>
    </subcellularLocation>
</comment>
<keyword evidence="8" id="KW-0325">Glycoprotein</keyword>
<keyword evidence="7" id="KW-0494">Milk protein</keyword>
<dbReference type="GO" id="GO:0005615">
    <property type="term" value="C:extracellular space"/>
    <property type="evidence" value="ECO:0007669"/>
    <property type="project" value="TreeGrafter"/>
</dbReference>
<dbReference type="CTD" id="1448"/>
<evidence type="ECO:0000256" key="2">
    <source>
        <dbReference type="ARBA" id="ARBA00004613"/>
    </source>
</evidence>
<evidence type="ECO:0000313" key="12">
    <source>
        <dbReference type="Proteomes" id="UP000694906"/>
    </source>
</evidence>
<evidence type="ECO:0000256" key="7">
    <source>
        <dbReference type="ARBA" id="ARBA00022743"/>
    </source>
</evidence>
<reference evidence="10 11" key="1">
    <citation type="journal article" date="2011" name="Nature">
        <title>Genome sequencing reveals insights into physiology and longevity of the naked mole rat.</title>
        <authorList>
            <person name="Kim E.B."/>
            <person name="Fang X."/>
            <person name="Fushan A.A."/>
            <person name="Huang Z."/>
            <person name="Lobanov A.V."/>
            <person name="Han L."/>
            <person name="Marino S.M."/>
            <person name="Sun X."/>
            <person name="Turanov A.A."/>
            <person name="Yang P."/>
            <person name="Yim S.H."/>
            <person name="Zhao X."/>
            <person name="Kasaikina M.V."/>
            <person name="Stoletzki N."/>
            <person name="Peng C."/>
            <person name="Polak P."/>
            <person name="Xiong Z."/>
            <person name="Kiezun A."/>
            <person name="Zhu Y."/>
            <person name="Chen Y."/>
            <person name="Kryukov G.V."/>
            <person name="Zhang Q."/>
            <person name="Peshkin L."/>
            <person name="Yang L."/>
            <person name="Bronson R.T."/>
            <person name="Buffenstein R."/>
            <person name="Wang B."/>
            <person name="Han C."/>
            <person name="Li Q."/>
            <person name="Chen L."/>
            <person name="Zhao W."/>
            <person name="Sunyaev S.R."/>
            <person name="Park T.J."/>
            <person name="Zhang G."/>
            <person name="Wang J."/>
            <person name="Gladyshev V.N."/>
        </authorList>
    </citation>
    <scope>NUCLEOTIDE SEQUENCE [LARGE SCALE GENOMIC DNA]</scope>
</reference>
<keyword evidence="6" id="KW-0597">Phosphoprotein</keyword>
<evidence type="ECO:0000313" key="11">
    <source>
        <dbReference type="Proteomes" id="UP000006813"/>
    </source>
</evidence>
<dbReference type="PANTHER" id="PTHR11470:SF2">
    <property type="entry name" value="KAPPA-CASEIN"/>
    <property type="match status" value="1"/>
</dbReference>
<dbReference type="InParanoid" id="G5AYC4"/>
<dbReference type="OrthoDB" id="9836334at2759"/>
<dbReference type="GO" id="GO:0007595">
    <property type="term" value="P:lactation"/>
    <property type="evidence" value="ECO:0007669"/>
    <property type="project" value="TreeGrafter"/>
</dbReference>
<dbReference type="STRING" id="10181.G5AYC4"/>
<keyword evidence="9" id="KW-0732">Signal</keyword>
<evidence type="ECO:0000256" key="6">
    <source>
        <dbReference type="ARBA" id="ARBA00022553"/>
    </source>
</evidence>
<evidence type="ECO:0000256" key="3">
    <source>
        <dbReference type="ARBA" id="ARBA00005332"/>
    </source>
</evidence>
<organism evidence="10 11">
    <name type="scientific">Heterocephalus glaber</name>
    <name type="common">Naked mole rat</name>
    <dbReference type="NCBI Taxonomy" id="10181"/>
    <lineage>
        <taxon>Eukaryota</taxon>
        <taxon>Metazoa</taxon>
        <taxon>Chordata</taxon>
        <taxon>Craniata</taxon>
        <taxon>Vertebrata</taxon>
        <taxon>Euteleostomi</taxon>
        <taxon>Mammalia</taxon>
        <taxon>Eutheria</taxon>
        <taxon>Euarchontoglires</taxon>
        <taxon>Glires</taxon>
        <taxon>Rodentia</taxon>
        <taxon>Hystricomorpha</taxon>
        <taxon>Bathyergidae</taxon>
        <taxon>Heterocephalus</taxon>
    </lineage>
</organism>
<dbReference type="Proteomes" id="UP000006813">
    <property type="component" value="Unassembled WGS sequence"/>
</dbReference>
<dbReference type="PANTHER" id="PTHR11470">
    <property type="entry name" value="KAPPA CASEIN"/>
    <property type="match status" value="1"/>
</dbReference>
<dbReference type="AlphaFoldDB" id="G5AYC4"/>
<dbReference type="Pfam" id="PF00997">
    <property type="entry name" value="Casein_kappa"/>
    <property type="match status" value="1"/>
</dbReference>
<comment type="function">
    <text evidence="1">Kappa-casein stabilizes micelle formation, preventing casein precipitation in milk.</text>
</comment>
<dbReference type="Proteomes" id="UP000694906">
    <property type="component" value="Unplaced"/>
</dbReference>
<keyword evidence="12" id="KW-1185">Reference proteome</keyword>
<dbReference type="EMBL" id="JH167505">
    <property type="protein sequence ID" value="EHB02035.1"/>
    <property type="molecule type" value="Genomic_DNA"/>
</dbReference>
<evidence type="ECO:0000256" key="5">
    <source>
        <dbReference type="ARBA" id="ARBA00022525"/>
    </source>
</evidence>
<dbReference type="RefSeq" id="XP_004871808.1">
    <property type="nucleotide sequence ID" value="XM_004871751.2"/>
</dbReference>
<dbReference type="InterPro" id="IPR000117">
    <property type="entry name" value="Casein_kappa"/>
</dbReference>
<evidence type="ECO:0000256" key="1">
    <source>
        <dbReference type="ARBA" id="ARBA00003829"/>
    </source>
</evidence>
<protein>
    <recommendedName>
        <fullName evidence="4">Kappa-casein</fullName>
    </recommendedName>
</protein>
<dbReference type="eggNOG" id="ENOG502TM2T">
    <property type="taxonomic scope" value="Eukaryota"/>
</dbReference>